<feature type="region of interest" description="Disordered" evidence="1">
    <location>
        <begin position="32"/>
        <end position="59"/>
    </location>
</feature>
<feature type="compositionally biased region" description="Basic and acidic residues" evidence="1">
    <location>
        <begin position="48"/>
        <end position="59"/>
    </location>
</feature>
<evidence type="ECO:0000313" key="3">
    <source>
        <dbReference type="Proteomes" id="UP000324897"/>
    </source>
</evidence>
<accession>A0A5J9UAS2</accession>
<protein>
    <submittedName>
        <fullName evidence="2">Uncharacterized protein</fullName>
    </submittedName>
</protein>
<dbReference type="EMBL" id="RWGY01000029">
    <property type="protein sequence ID" value="TVU20584.1"/>
    <property type="molecule type" value="Genomic_DNA"/>
</dbReference>
<dbReference type="Proteomes" id="UP000324897">
    <property type="component" value="Chromosome 7"/>
</dbReference>
<dbReference type="Gramene" id="TVU20584">
    <property type="protein sequence ID" value="TVU20584"/>
    <property type="gene ID" value="EJB05_36798"/>
</dbReference>
<gene>
    <name evidence="2" type="ORF">EJB05_36798</name>
</gene>
<reference evidence="2 3" key="1">
    <citation type="journal article" date="2019" name="Sci. Rep.">
        <title>A high-quality genome of Eragrostis curvula grass provides insights into Poaceae evolution and supports new strategies to enhance forage quality.</title>
        <authorList>
            <person name="Carballo J."/>
            <person name="Santos B.A.C.M."/>
            <person name="Zappacosta D."/>
            <person name="Garbus I."/>
            <person name="Selva J.P."/>
            <person name="Gallo C.A."/>
            <person name="Diaz A."/>
            <person name="Albertini E."/>
            <person name="Caccamo M."/>
            <person name="Echenique V."/>
        </authorList>
    </citation>
    <scope>NUCLEOTIDE SEQUENCE [LARGE SCALE GENOMIC DNA]</scope>
    <source>
        <strain evidence="3">cv. Victoria</strain>
        <tissue evidence="2">Leaf</tissue>
    </source>
</reference>
<evidence type="ECO:0000256" key="1">
    <source>
        <dbReference type="SAM" id="MobiDB-lite"/>
    </source>
</evidence>
<sequence length="59" mass="6692">MVRCLVALHDAYQGFATMEGLDAEQEKTIKGNKFNSDKTLREGTMQSEDLKDTKDPKKE</sequence>
<dbReference type="AlphaFoldDB" id="A0A5J9UAS2"/>
<feature type="compositionally biased region" description="Basic and acidic residues" evidence="1">
    <location>
        <begin position="32"/>
        <end position="41"/>
    </location>
</feature>
<comment type="caution">
    <text evidence="2">The sequence shown here is derived from an EMBL/GenBank/DDBJ whole genome shotgun (WGS) entry which is preliminary data.</text>
</comment>
<keyword evidence="3" id="KW-1185">Reference proteome</keyword>
<proteinExistence type="predicted"/>
<name>A0A5J9UAS2_9POAL</name>
<evidence type="ECO:0000313" key="2">
    <source>
        <dbReference type="EMBL" id="TVU20584.1"/>
    </source>
</evidence>
<organism evidence="2 3">
    <name type="scientific">Eragrostis curvula</name>
    <name type="common">weeping love grass</name>
    <dbReference type="NCBI Taxonomy" id="38414"/>
    <lineage>
        <taxon>Eukaryota</taxon>
        <taxon>Viridiplantae</taxon>
        <taxon>Streptophyta</taxon>
        <taxon>Embryophyta</taxon>
        <taxon>Tracheophyta</taxon>
        <taxon>Spermatophyta</taxon>
        <taxon>Magnoliopsida</taxon>
        <taxon>Liliopsida</taxon>
        <taxon>Poales</taxon>
        <taxon>Poaceae</taxon>
        <taxon>PACMAD clade</taxon>
        <taxon>Chloridoideae</taxon>
        <taxon>Eragrostideae</taxon>
        <taxon>Eragrostidinae</taxon>
        <taxon>Eragrostis</taxon>
    </lineage>
</organism>